<gene>
    <name evidence="2" type="ORF">BKA02_001700</name>
</gene>
<dbReference type="EMBL" id="JACCBH010000001">
    <property type="protein sequence ID" value="NYD54645.1"/>
    <property type="molecule type" value="Genomic_DNA"/>
</dbReference>
<keyword evidence="3" id="KW-1185">Reference proteome</keyword>
<evidence type="ECO:0000313" key="3">
    <source>
        <dbReference type="Proteomes" id="UP000552045"/>
    </source>
</evidence>
<dbReference type="InterPro" id="IPR007159">
    <property type="entry name" value="SpoVT-AbrB_dom"/>
</dbReference>
<evidence type="ECO:0000259" key="1">
    <source>
        <dbReference type="Pfam" id="PF04014"/>
    </source>
</evidence>
<proteinExistence type="predicted"/>
<dbReference type="GO" id="GO:0003677">
    <property type="term" value="F:DNA binding"/>
    <property type="evidence" value="ECO:0007669"/>
    <property type="project" value="InterPro"/>
</dbReference>
<dbReference type="Proteomes" id="UP000552045">
    <property type="component" value="Unassembled WGS sequence"/>
</dbReference>
<comment type="caution">
    <text evidence="2">The sequence shown here is derived from an EMBL/GenBank/DDBJ whole genome shotgun (WGS) entry which is preliminary data.</text>
</comment>
<accession>A0A7Y9EVE0</accession>
<evidence type="ECO:0000313" key="2">
    <source>
        <dbReference type="EMBL" id="NYD54645.1"/>
    </source>
</evidence>
<organism evidence="2 3">
    <name type="scientific">Microbacterium pseudoresistens</name>
    <dbReference type="NCBI Taxonomy" id="640634"/>
    <lineage>
        <taxon>Bacteria</taxon>
        <taxon>Bacillati</taxon>
        <taxon>Actinomycetota</taxon>
        <taxon>Actinomycetes</taxon>
        <taxon>Micrococcales</taxon>
        <taxon>Microbacteriaceae</taxon>
        <taxon>Microbacterium</taxon>
    </lineage>
</organism>
<reference evidence="2 3" key="1">
    <citation type="submission" date="2020-07" db="EMBL/GenBank/DDBJ databases">
        <title>Sequencing the genomes of 1000 actinobacteria strains.</title>
        <authorList>
            <person name="Klenk H.-P."/>
        </authorList>
    </citation>
    <scope>NUCLEOTIDE SEQUENCE [LARGE SCALE GENOMIC DNA]</scope>
    <source>
        <strain evidence="2 3">DSM 22185</strain>
    </source>
</reference>
<dbReference type="InterPro" id="IPR037914">
    <property type="entry name" value="SpoVT-AbrB_sf"/>
</dbReference>
<dbReference type="Pfam" id="PF04014">
    <property type="entry name" value="MazE_antitoxin"/>
    <property type="match status" value="1"/>
</dbReference>
<sequence length="73" mass="8007">MGDRGRLVVPAELRVRLDWTQGTTLLFIEMGDGVIVATRDQAKALMRRQLGGADLVSELLAERRDAARVDDAA</sequence>
<name>A0A7Y9EVE0_9MICO</name>
<dbReference type="SUPFAM" id="SSF89447">
    <property type="entry name" value="AbrB/MazE/MraZ-like"/>
    <property type="match status" value="1"/>
</dbReference>
<protein>
    <submittedName>
        <fullName evidence="2">AbrB family looped-hinge helix DNA binding protein</fullName>
    </submittedName>
</protein>
<dbReference type="RefSeq" id="WP_179433119.1">
    <property type="nucleotide sequence ID" value="NZ_BAABLC010000001.1"/>
</dbReference>
<dbReference type="NCBIfam" id="TIGR01439">
    <property type="entry name" value="lp_hng_hel_AbrB"/>
    <property type="match status" value="1"/>
</dbReference>
<dbReference type="AlphaFoldDB" id="A0A7Y9EVE0"/>
<feature type="domain" description="SpoVT-AbrB" evidence="1">
    <location>
        <begin position="2"/>
        <end position="37"/>
    </location>
</feature>